<dbReference type="RefSeq" id="WP_017051761.1">
    <property type="nucleotide sequence ID" value="NZ_AJYW02000187.1"/>
</dbReference>
<proteinExistence type="predicted"/>
<dbReference type="Gene3D" id="3.40.50.450">
    <property type="match status" value="1"/>
</dbReference>
<evidence type="ECO:0000313" key="2">
    <source>
        <dbReference type="Proteomes" id="UP000094165"/>
    </source>
</evidence>
<accession>A0A1E5CWC5</accession>
<name>A0A1E5CWC5_9VIBR</name>
<dbReference type="GO" id="GO:0009159">
    <property type="term" value="P:deoxyribonucleoside monophosphate catabolic process"/>
    <property type="evidence" value="ECO:0007669"/>
    <property type="project" value="TreeGrafter"/>
</dbReference>
<comment type="caution">
    <text evidence="1">The sequence shown here is derived from an EMBL/GenBank/DDBJ whole genome shotgun (WGS) entry which is preliminary data.</text>
</comment>
<dbReference type="InterPro" id="IPR007710">
    <property type="entry name" value="Nucleoside_deoxyribTrfase"/>
</dbReference>
<dbReference type="InterPro" id="IPR051239">
    <property type="entry name" value="2'-dNMP_N-hydrolase"/>
</dbReference>
<keyword evidence="2" id="KW-1185">Reference proteome</keyword>
<dbReference type="SUPFAM" id="SSF52309">
    <property type="entry name" value="N-(deoxy)ribosyltransferase-like"/>
    <property type="match status" value="1"/>
</dbReference>
<protein>
    <recommendedName>
        <fullName evidence="3">Nucleoside 2-deoxyribosyltransferase</fullName>
    </recommendedName>
</protein>
<sequence>MKKIYLAGPEVFLTDSIEIGRKKKELCEKYGFIGLYPLDNEIDMNGISKESIGLEISSANEALILSADAVIANLTPFRGASADVGTVYEVGMAKGLCKVILGYTHDERQFLQRNIEKLNKVSVSSGEYRDQNNMAIEDFDLVDNLMIDGGVTYPIIQSRVLNEDEKYRSLVSFEECLLQLHRHYYPLAKAI</sequence>
<dbReference type="PANTHER" id="PTHR15364">
    <property type="entry name" value="2'-DEOXYNUCLEOSIDE 5'-PHOSPHATE N-HYDROLASE 1"/>
    <property type="match status" value="1"/>
</dbReference>
<evidence type="ECO:0008006" key="3">
    <source>
        <dbReference type="Google" id="ProtNLM"/>
    </source>
</evidence>
<dbReference type="Pfam" id="PF05014">
    <property type="entry name" value="Nuc_deoxyrib_tr"/>
    <property type="match status" value="1"/>
</dbReference>
<dbReference type="GO" id="GO:0070694">
    <property type="term" value="F:5-hydroxymethyl-dUMP N-hydrolase activity"/>
    <property type="evidence" value="ECO:0007669"/>
    <property type="project" value="TreeGrafter"/>
</dbReference>
<dbReference type="PANTHER" id="PTHR15364:SF0">
    <property type="entry name" value="2'-DEOXYNUCLEOSIDE 5'-PHOSPHATE N-HYDROLASE 1"/>
    <property type="match status" value="1"/>
</dbReference>
<evidence type="ECO:0000313" key="1">
    <source>
        <dbReference type="EMBL" id="OEE74597.1"/>
    </source>
</evidence>
<dbReference type="EMBL" id="AJYW02000187">
    <property type="protein sequence ID" value="OEE74597.1"/>
    <property type="molecule type" value="Genomic_DNA"/>
</dbReference>
<reference evidence="1 2" key="1">
    <citation type="journal article" date="2012" name="Science">
        <title>Ecological populations of bacteria act as socially cohesive units of antibiotic production and resistance.</title>
        <authorList>
            <person name="Cordero O.X."/>
            <person name="Wildschutte H."/>
            <person name="Kirkup B."/>
            <person name="Proehl S."/>
            <person name="Ngo L."/>
            <person name="Hussain F."/>
            <person name="Le Roux F."/>
            <person name="Mincer T."/>
            <person name="Polz M.F."/>
        </authorList>
    </citation>
    <scope>NUCLEOTIDE SEQUENCE [LARGE SCALE GENOMIC DNA]</scope>
    <source>
        <strain evidence="1 2">FF-238</strain>
    </source>
</reference>
<gene>
    <name evidence="1" type="ORF">A130_06235</name>
</gene>
<dbReference type="Proteomes" id="UP000094165">
    <property type="component" value="Unassembled WGS sequence"/>
</dbReference>
<organism evidence="1 2">
    <name type="scientific">Vibrio genomosp. F6 str. FF-238</name>
    <dbReference type="NCBI Taxonomy" id="1191298"/>
    <lineage>
        <taxon>Bacteria</taxon>
        <taxon>Pseudomonadati</taxon>
        <taxon>Pseudomonadota</taxon>
        <taxon>Gammaproteobacteria</taxon>
        <taxon>Vibrionales</taxon>
        <taxon>Vibrionaceae</taxon>
        <taxon>Vibrio</taxon>
    </lineage>
</organism>
<dbReference type="AlphaFoldDB" id="A0A1E5CWC5"/>